<protein>
    <submittedName>
        <fullName evidence="1">Uncharacterized protein</fullName>
    </submittedName>
</protein>
<organism evidence="1 2">
    <name type="scientific">Dunaliella salina</name>
    <name type="common">Green alga</name>
    <name type="synonym">Protococcus salinus</name>
    <dbReference type="NCBI Taxonomy" id="3046"/>
    <lineage>
        <taxon>Eukaryota</taxon>
        <taxon>Viridiplantae</taxon>
        <taxon>Chlorophyta</taxon>
        <taxon>core chlorophytes</taxon>
        <taxon>Chlorophyceae</taxon>
        <taxon>CS clade</taxon>
        <taxon>Chlamydomonadales</taxon>
        <taxon>Dunaliellaceae</taxon>
        <taxon>Dunaliella</taxon>
    </lineage>
</organism>
<reference evidence="1" key="1">
    <citation type="submission" date="2017-08" db="EMBL/GenBank/DDBJ databases">
        <authorList>
            <person name="Polle J.E."/>
            <person name="Barry K."/>
            <person name="Cushman J."/>
            <person name="Schmutz J."/>
            <person name="Tran D."/>
            <person name="Hathwaick L.T."/>
            <person name="Yim W.C."/>
            <person name="Jenkins J."/>
            <person name="Mckie-Krisberg Z.M."/>
            <person name="Prochnik S."/>
            <person name="Lindquist E."/>
            <person name="Dockter R.B."/>
            <person name="Adam C."/>
            <person name="Molina H."/>
            <person name="Bunkerborg J."/>
            <person name="Jin E."/>
            <person name="Buchheim M."/>
            <person name="Magnuson J."/>
        </authorList>
    </citation>
    <scope>NUCLEOTIDE SEQUENCE</scope>
    <source>
        <strain evidence="1">CCAP 19/18</strain>
    </source>
</reference>
<comment type="caution">
    <text evidence="1">The sequence shown here is derived from an EMBL/GenBank/DDBJ whole genome shotgun (WGS) entry which is preliminary data.</text>
</comment>
<dbReference type="Proteomes" id="UP000815325">
    <property type="component" value="Unassembled WGS sequence"/>
</dbReference>
<accession>A0ABQ7GP20</accession>
<name>A0ABQ7GP20_DUNSA</name>
<sequence>MSVLPRPAPNFSLTDVRQGNGITKTPLKSAAVATLAAFALHSAPPCSQAAPINTGACDVSSCVSTGSYMKPSQYLPPMQYAPIPEDVAEQQLLRQVQDLNGTVVAYEPSEGAVQATIPYSFAGREEVDMCSFRFIQDPPEVLFR</sequence>
<gene>
    <name evidence="1" type="ORF">DUNSADRAFT_6044</name>
</gene>
<keyword evidence="2" id="KW-1185">Reference proteome</keyword>
<proteinExistence type="predicted"/>
<evidence type="ECO:0000313" key="2">
    <source>
        <dbReference type="Proteomes" id="UP000815325"/>
    </source>
</evidence>
<evidence type="ECO:0000313" key="1">
    <source>
        <dbReference type="EMBL" id="KAF5836357.1"/>
    </source>
</evidence>
<dbReference type="EMBL" id="MU069663">
    <property type="protein sequence ID" value="KAF5836357.1"/>
    <property type="molecule type" value="Genomic_DNA"/>
</dbReference>